<dbReference type="Gene3D" id="3.30.450.40">
    <property type="match status" value="1"/>
</dbReference>
<dbReference type="Proteomes" id="UP000298218">
    <property type="component" value="Unassembled WGS sequence"/>
</dbReference>
<proteinExistence type="predicted"/>
<dbReference type="Pfam" id="PF01590">
    <property type="entry name" value="GAF"/>
    <property type="match status" value="1"/>
</dbReference>
<keyword evidence="3" id="KW-1185">Reference proteome</keyword>
<dbReference type="InterPro" id="IPR029016">
    <property type="entry name" value="GAF-like_dom_sf"/>
</dbReference>
<feature type="domain" description="GAF" evidence="1">
    <location>
        <begin position="107"/>
        <end position="208"/>
    </location>
</feature>
<name>A0A4Y8KM41_9MICO</name>
<accession>A0A4Y8KM41</accession>
<organism evidence="2 3">
    <name type="scientific">Cryobacterium psychrophilum</name>
    <dbReference type="NCBI Taxonomy" id="41988"/>
    <lineage>
        <taxon>Bacteria</taxon>
        <taxon>Bacillati</taxon>
        <taxon>Actinomycetota</taxon>
        <taxon>Actinomycetes</taxon>
        <taxon>Micrococcales</taxon>
        <taxon>Microbacteriaceae</taxon>
        <taxon>Cryobacterium</taxon>
    </lineage>
</organism>
<dbReference type="AlphaFoldDB" id="A0A4Y8KM41"/>
<comment type="caution">
    <text evidence="2">The sequence shown here is derived from an EMBL/GenBank/DDBJ whole genome shotgun (WGS) entry which is preliminary data.</text>
</comment>
<dbReference type="InterPro" id="IPR003018">
    <property type="entry name" value="GAF"/>
</dbReference>
<protein>
    <submittedName>
        <fullName evidence="2">Transcriptional regulator</fullName>
    </submittedName>
</protein>
<gene>
    <name evidence="2" type="ORF">E3T53_10655</name>
</gene>
<sequence length="435" mass="47148">MPQRQQVNPPSAPPDLRFSSPGEYAMLLRRAHDQALSGAARPNVDPGIWASWQRALAGGIDPDKHRPRHLHEVADVVSLRREHTLAAVMPALSELLADETASGRHLLVLTNAHGEILWRVGSQAVLRRAEGLEFVEGADWSEAGIGTNAISEVVVSGRSAQLFSAQHLVRTHHEWACTASPIRDPHTGEILGVLNVSGPLDTVTADSMRMVKCGVRLAEELLRGRATPAPTLPRRPTEPTGGISLQLLGDHPAVVFPNGQRAPLSLRRAEILALLDSRQRGWSAEQLAYEVHGETGAAATIRIEMHRIRTIAPGLLESNPYRLTDAAHGTSDIARVLQRLRNGQPTEALDEYVAPLVSRSAASAIESLRLELNEAMGAAARGSGSAELIRRWCETDMGSSDDQAVHELGRLLGQQDAGYLAFQARSERLDRELGA</sequence>
<dbReference type="OrthoDB" id="3928741at2"/>
<dbReference type="RefSeq" id="WP_134174014.1">
    <property type="nucleotide sequence ID" value="NZ_SODI01000001.1"/>
</dbReference>
<evidence type="ECO:0000259" key="1">
    <source>
        <dbReference type="Pfam" id="PF01590"/>
    </source>
</evidence>
<evidence type="ECO:0000313" key="3">
    <source>
        <dbReference type="Proteomes" id="UP000298218"/>
    </source>
</evidence>
<reference evidence="2 3" key="1">
    <citation type="submission" date="2019-03" db="EMBL/GenBank/DDBJ databases">
        <title>Genomics of glacier-inhabiting Cryobacterium strains.</title>
        <authorList>
            <person name="Liu Q."/>
            <person name="Xin Y.-H."/>
        </authorList>
    </citation>
    <scope>NUCLEOTIDE SEQUENCE [LARGE SCALE GENOMIC DNA]</scope>
    <source>
        <strain evidence="2 3">CGMCC 1.4292</strain>
    </source>
</reference>
<dbReference type="EMBL" id="SOHQ01000028">
    <property type="protein sequence ID" value="TFD78627.1"/>
    <property type="molecule type" value="Genomic_DNA"/>
</dbReference>
<evidence type="ECO:0000313" key="2">
    <source>
        <dbReference type="EMBL" id="TFD78627.1"/>
    </source>
</evidence>